<protein>
    <submittedName>
        <fullName evidence="1">Uncharacterized protein</fullName>
    </submittedName>
</protein>
<reference evidence="1 2" key="1">
    <citation type="submission" date="2024-01" db="EMBL/GenBank/DDBJ databases">
        <title>The genome of the rayed Mediterranean limpet Patella caerulea (Linnaeus, 1758).</title>
        <authorList>
            <person name="Anh-Thu Weber A."/>
            <person name="Halstead-Nussloch G."/>
        </authorList>
    </citation>
    <scope>NUCLEOTIDE SEQUENCE [LARGE SCALE GENOMIC DNA]</scope>
    <source>
        <strain evidence="1">AATW-2023a</strain>
        <tissue evidence="1">Whole specimen</tissue>
    </source>
</reference>
<proteinExistence type="predicted"/>
<dbReference type="Proteomes" id="UP001347796">
    <property type="component" value="Unassembled WGS sequence"/>
</dbReference>
<dbReference type="EMBL" id="JAZGQO010000002">
    <property type="protein sequence ID" value="KAK6190043.1"/>
    <property type="molecule type" value="Genomic_DNA"/>
</dbReference>
<sequence length="98" mass="10990">MTSATGLVKSARVFDGYSSLTNLSMENGGDDFLSSTGRLADSKVSNYNQHSIDGILGTKRHPEIERGKLATFLTFLVPGTRRVDFRFKTRVYIRDWLT</sequence>
<gene>
    <name evidence="1" type="ORF">SNE40_001988</name>
</gene>
<organism evidence="1 2">
    <name type="scientific">Patella caerulea</name>
    <name type="common">Rayed Mediterranean limpet</name>
    <dbReference type="NCBI Taxonomy" id="87958"/>
    <lineage>
        <taxon>Eukaryota</taxon>
        <taxon>Metazoa</taxon>
        <taxon>Spiralia</taxon>
        <taxon>Lophotrochozoa</taxon>
        <taxon>Mollusca</taxon>
        <taxon>Gastropoda</taxon>
        <taxon>Patellogastropoda</taxon>
        <taxon>Patelloidea</taxon>
        <taxon>Patellidae</taxon>
        <taxon>Patella</taxon>
    </lineage>
</organism>
<dbReference type="AlphaFoldDB" id="A0AAN8K0A6"/>
<accession>A0AAN8K0A6</accession>
<evidence type="ECO:0000313" key="2">
    <source>
        <dbReference type="Proteomes" id="UP001347796"/>
    </source>
</evidence>
<keyword evidence="2" id="KW-1185">Reference proteome</keyword>
<name>A0AAN8K0A6_PATCE</name>
<comment type="caution">
    <text evidence="1">The sequence shown here is derived from an EMBL/GenBank/DDBJ whole genome shotgun (WGS) entry which is preliminary data.</text>
</comment>
<evidence type="ECO:0000313" key="1">
    <source>
        <dbReference type="EMBL" id="KAK6190043.1"/>
    </source>
</evidence>